<dbReference type="PANTHER" id="PTHR13510:SF44">
    <property type="entry name" value="RABENOSYN-5"/>
    <property type="match status" value="1"/>
</dbReference>
<sequence>MVMPTPTMFASVSLSRSQAERLESMMKQQVQDAVLARTVQLSKDNNLDSEWRFVNSLGQLKTFRVRGTDSFCSTSSWATTLNRSNRATACNVNDRISSSGPHTWAIRSRSSVQSRHRRLSFSRRTVGATLGRRDPLDPRPPLQSFRTFGRVQGNYRDIVDAHYASNSVDFVRQQRLLSPVVIDGAVLHTIRATKDSYLGIKWLAENSFTGKRDVCFVEMVGYTTNTTGQEIGFVAMASVDVPECPELTGSMKLTRVRMKRTMLVAPSADTPKGTSEVFVMGASETNESSIIAHAQYRFNMAVLNDISLVIDSQNIAKQTLALHKNWVPDENRPSCSICSRKFHFMYRRRHHCRLCGDVVCKTCYVTRAVPGANMEEGYGCKPADNTVICQTKFCVRCVMGLRAMDKRLNKFSQQISKMLSLNVESLNMSRSNVDNQSPGSNVRDSFVTYYKRGSKQKHTLDLDQLYKMSAWQNNAPEIDDDIETSSTKAGYLVSFGSGGSKYFRPSLSMDPLHSNSCGKLSRLSRHSSAASLGGEPVVFEEKVVLNMNKLSRIVAI</sequence>
<dbReference type="PROSITE" id="PS50178">
    <property type="entry name" value="ZF_FYVE"/>
    <property type="match status" value="1"/>
</dbReference>
<dbReference type="SUPFAM" id="SSF57903">
    <property type="entry name" value="FYVE/PHD zinc finger"/>
    <property type="match status" value="1"/>
</dbReference>
<evidence type="ECO:0000259" key="5">
    <source>
        <dbReference type="PROSITE" id="PS50178"/>
    </source>
</evidence>
<dbReference type="OrthoDB" id="660555at2759"/>
<dbReference type="InterPro" id="IPR017455">
    <property type="entry name" value="Znf_FYVE-rel"/>
</dbReference>
<feature type="domain" description="FYVE-type" evidence="5">
    <location>
        <begin position="329"/>
        <end position="402"/>
    </location>
</feature>
<evidence type="ECO:0000313" key="7">
    <source>
        <dbReference type="Proteomes" id="UP000028582"/>
    </source>
</evidence>
<comment type="caution">
    <text evidence="6">The sequence shown here is derived from an EMBL/GenBank/DDBJ whole genome shotgun (WGS) entry which is preliminary data.</text>
</comment>
<keyword evidence="2 4" id="KW-0863">Zinc-finger</keyword>
<reference evidence="6 7" key="1">
    <citation type="submission" date="2013-11" db="EMBL/GenBank/DDBJ databases">
        <title>The Genome Sequence of Phytophthora parasitica P1976.</title>
        <authorList>
            <consortium name="The Broad Institute Genomics Platform"/>
            <person name="Russ C."/>
            <person name="Tyler B."/>
            <person name="Panabieres F."/>
            <person name="Shan W."/>
            <person name="Tripathy S."/>
            <person name="Grunwald N."/>
            <person name="Machado M."/>
            <person name="Johnson C.S."/>
            <person name="Walker B."/>
            <person name="Young S."/>
            <person name="Zeng Q."/>
            <person name="Gargeya S."/>
            <person name="Fitzgerald M."/>
            <person name="Haas B."/>
            <person name="Abouelleil A."/>
            <person name="Allen A.W."/>
            <person name="Alvarado L."/>
            <person name="Arachchi H.M."/>
            <person name="Berlin A.M."/>
            <person name="Chapman S.B."/>
            <person name="Gainer-Dewar J."/>
            <person name="Goldberg J."/>
            <person name="Griggs A."/>
            <person name="Gujja S."/>
            <person name="Hansen M."/>
            <person name="Howarth C."/>
            <person name="Imamovic A."/>
            <person name="Ireland A."/>
            <person name="Larimer J."/>
            <person name="McCowan C."/>
            <person name="Murphy C."/>
            <person name="Pearson M."/>
            <person name="Poon T.W."/>
            <person name="Priest M."/>
            <person name="Roberts A."/>
            <person name="Saif S."/>
            <person name="Shea T."/>
            <person name="Sisk P."/>
            <person name="Sykes S."/>
            <person name="Wortman J."/>
            <person name="Nusbaum C."/>
            <person name="Birren B."/>
        </authorList>
    </citation>
    <scope>NUCLEOTIDE SEQUENCE [LARGE SCALE GENOMIC DNA]</scope>
    <source>
        <strain evidence="6 7">P1976</strain>
    </source>
</reference>
<evidence type="ECO:0000256" key="1">
    <source>
        <dbReference type="ARBA" id="ARBA00022723"/>
    </source>
</evidence>
<dbReference type="Gene3D" id="3.30.40.10">
    <property type="entry name" value="Zinc/RING finger domain, C3HC4 (zinc finger)"/>
    <property type="match status" value="1"/>
</dbReference>
<dbReference type="GO" id="GO:0008270">
    <property type="term" value="F:zinc ion binding"/>
    <property type="evidence" value="ECO:0007669"/>
    <property type="project" value="UniProtKB-KW"/>
</dbReference>
<proteinExistence type="predicted"/>
<dbReference type="SMART" id="SM00064">
    <property type="entry name" value="FYVE"/>
    <property type="match status" value="1"/>
</dbReference>
<dbReference type="EMBL" id="ANJA01003173">
    <property type="protein sequence ID" value="ETO65691.1"/>
    <property type="molecule type" value="Genomic_DNA"/>
</dbReference>
<dbReference type="Pfam" id="PF01363">
    <property type="entry name" value="FYVE"/>
    <property type="match status" value="1"/>
</dbReference>
<accession>A0A080ZGD0</accession>
<name>A0A080ZGD0_PHYNI</name>
<dbReference type="Proteomes" id="UP000028582">
    <property type="component" value="Unassembled WGS sequence"/>
</dbReference>
<keyword evidence="1" id="KW-0479">Metal-binding</keyword>
<organism evidence="6 7">
    <name type="scientific">Phytophthora nicotianae P1976</name>
    <dbReference type="NCBI Taxonomy" id="1317066"/>
    <lineage>
        <taxon>Eukaryota</taxon>
        <taxon>Sar</taxon>
        <taxon>Stramenopiles</taxon>
        <taxon>Oomycota</taxon>
        <taxon>Peronosporomycetes</taxon>
        <taxon>Peronosporales</taxon>
        <taxon>Peronosporaceae</taxon>
        <taxon>Phytophthora</taxon>
    </lineage>
</organism>
<evidence type="ECO:0000256" key="3">
    <source>
        <dbReference type="ARBA" id="ARBA00022833"/>
    </source>
</evidence>
<evidence type="ECO:0000256" key="2">
    <source>
        <dbReference type="ARBA" id="ARBA00022771"/>
    </source>
</evidence>
<dbReference type="PANTHER" id="PTHR13510">
    <property type="entry name" value="FYVE-FINGER-CONTAINING RAB5 EFFECTOR PROTEIN RABENOSYN-5-RELATED"/>
    <property type="match status" value="1"/>
</dbReference>
<evidence type="ECO:0000313" key="6">
    <source>
        <dbReference type="EMBL" id="ETO65691.1"/>
    </source>
</evidence>
<gene>
    <name evidence="6" type="ORF">F444_17044</name>
</gene>
<dbReference type="AlphaFoldDB" id="A0A080ZGD0"/>
<dbReference type="InterPro" id="IPR011011">
    <property type="entry name" value="Znf_FYVE_PHD"/>
</dbReference>
<evidence type="ECO:0000256" key="4">
    <source>
        <dbReference type="PROSITE-ProRule" id="PRU00091"/>
    </source>
</evidence>
<keyword evidence="3" id="KW-0862">Zinc</keyword>
<dbReference type="InterPro" id="IPR013083">
    <property type="entry name" value="Znf_RING/FYVE/PHD"/>
</dbReference>
<protein>
    <recommendedName>
        <fullName evidence="5">FYVE-type domain-containing protein</fullName>
    </recommendedName>
</protein>
<dbReference type="InterPro" id="IPR052727">
    <property type="entry name" value="Rab4/Rab5_effector"/>
</dbReference>
<dbReference type="InterPro" id="IPR000306">
    <property type="entry name" value="Znf_FYVE"/>
</dbReference>